<feature type="region of interest" description="Disordered" evidence="1">
    <location>
        <begin position="783"/>
        <end position="822"/>
    </location>
</feature>
<dbReference type="Proteomes" id="UP000316304">
    <property type="component" value="Unassembled WGS sequence"/>
</dbReference>
<dbReference type="EMBL" id="SJPT01000014">
    <property type="protein sequence ID" value="TWU17237.1"/>
    <property type="molecule type" value="Genomic_DNA"/>
</dbReference>
<dbReference type="Pfam" id="PF07587">
    <property type="entry name" value="PSD1"/>
    <property type="match status" value="1"/>
</dbReference>
<keyword evidence="2" id="KW-0732">Signal</keyword>
<dbReference type="SUPFAM" id="SSF46626">
    <property type="entry name" value="Cytochrome c"/>
    <property type="match status" value="1"/>
</dbReference>
<accession>A0A5C6BZV6</accession>
<dbReference type="Pfam" id="PF07635">
    <property type="entry name" value="PSCyt1"/>
    <property type="match status" value="1"/>
</dbReference>
<gene>
    <name evidence="6" type="ORF">Pla52o_54120</name>
</gene>
<dbReference type="PANTHER" id="PTHR35889">
    <property type="entry name" value="CYCLOINULO-OLIGOSACCHARIDE FRUCTANOTRANSFERASE-RELATED"/>
    <property type="match status" value="1"/>
</dbReference>
<dbReference type="InterPro" id="IPR036909">
    <property type="entry name" value="Cyt_c-like_dom_sf"/>
</dbReference>
<evidence type="ECO:0000259" key="5">
    <source>
        <dbReference type="Pfam" id="PF07635"/>
    </source>
</evidence>
<dbReference type="Pfam" id="PF07583">
    <property type="entry name" value="PSCyt2"/>
    <property type="match status" value="1"/>
</dbReference>
<dbReference type="OrthoDB" id="127107at2"/>
<reference evidence="6 7" key="1">
    <citation type="submission" date="2019-02" db="EMBL/GenBank/DDBJ databases">
        <title>Deep-cultivation of Planctomycetes and their phenomic and genomic characterization uncovers novel biology.</title>
        <authorList>
            <person name="Wiegand S."/>
            <person name="Jogler M."/>
            <person name="Boedeker C."/>
            <person name="Pinto D."/>
            <person name="Vollmers J."/>
            <person name="Rivas-Marin E."/>
            <person name="Kohn T."/>
            <person name="Peeters S.H."/>
            <person name="Heuer A."/>
            <person name="Rast P."/>
            <person name="Oberbeckmann S."/>
            <person name="Bunk B."/>
            <person name="Jeske O."/>
            <person name="Meyerdierks A."/>
            <person name="Storesund J.E."/>
            <person name="Kallscheuer N."/>
            <person name="Luecker S."/>
            <person name="Lage O.M."/>
            <person name="Pohl T."/>
            <person name="Merkel B.J."/>
            <person name="Hornburger P."/>
            <person name="Mueller R.-W."/>
            <person name="Bruemmer F."/>
            <person name="Labrenz M."/>
            <person name="Spormann A.M."/>
            <person name="Op Den Camp H."/>
            <person name="Overmann J."/>
            <person name="Amann R."/>
            <person name="Jetten M.S.M."/>
            <person name="Mascher T."/>
            <person name="Medema M.H."/>
            <person name="Devos D.P."/>
            <person name="Kaster A.-K."/>
            <person name="Ovreas L."/>
            <person name="Rohde M."/>
            <person name="Galperin M.Y."/>
            <person name="Jogler C."/>
        </authorList>
    </citation>
    <scope>NUCLEOTIDE SEQUENCE [LARGE SCALE GENOMIC DNA]</scope>
    <source>
        <strain evidence="6 7">Pla52o</strain>
    </source>
</reference>
<sequence length="1060" mass="117590" precursor="true">MFTWPPPLRLRCLVVVCLSLLTVNGGSAPADEKLYFESEIRPILREYCFDCHGATEVMEGGLDLRLVHFIRSGGDSGAALVPGDPDASLLLSRIIDGDMPPGEARVSDDKIAVLEKWIRQGAATLREEPEQLGPGIPITEEERNYWAYQPITQPKVSLDSNLARVRTPIDALIAAAMPAGLTFSPDAERFTIIQRVFYDLIGLPPSKDQIEYWLHHADVDWYEQLVDHLLRSPHYGERWARHWLDAAGYADSDGYTLGDISREWAWRYRDYVIRAFNDDKPFDQFITEQLAGDEIAGPATGDWTERQIELLTATGFLRMAADGTGSGDNSPEARNKTIADTLQIVSTTLLGASVQCAQCHDHRYDPISHADYFSLRAVFEPALDWQAWKTPAQRLVSLYTEQDRAVAAAIESQVKQVAEERAAKQAEFIKEVFEEELLKFEEPLRSQLRSAYETTNAERSPEQKALLASHPSINISAGVLYQYRPKAAEELKGYDAKMAEMRAQKPVEQFVHALVEPANHVPVTRLFHRGDYKQPMQEIQPAALTVTAPEGSCVEFPVNDPNLPTTGRRLAFSRWLVDRGNPLTARAIVNRIWMHHFGRGIVSTPGEFGRLGDIPSNVELLDELASDFMEHGWSLKHLHRRILTSTVWRQSSLRDPAREALDADNHFYSRKSIQRMDAEILRDSILQISGDLDREPFGPPVAIAEDETGQVRVDAKQPRRSIYVQIRRSQPVGMLQTFDAPVMSVNCDVRPVSTSAPQSLMMLNGEFILDQAARVAERAIAAVRAKPASDSDTADGTRASSASEAASASWSPDLPSPTWKYGTGTIDEEAGMLREFVALPHFTGTHWQGGPKLPAATLGWVSLHARGGHPGDPKYPAIRRWSAPSDGHFSVAGTLQHHSSNGDGVRGRIFSADRLLGSWNSLHNSVVTEVESVAVKAGESIDLVTDCIARETSDGFAWEVKITFTPAVGEPVVFDSAAEFQGPTDDYTLLPAQIAAAWEIILSRSPSDDELHTALEFAEAQLVLMARERGGVMQGRSPSHQVLVNLCQMLISSNEFVYIE</sequence>
<name>A0A5C6BZV6_9BACT</name>
<keyword evidence="7" id="KW-1185">Reference proteome</keyword>
<dbReference type="InterPro" id="IPR011429">
    <property type="entry name" value="Cyt_c_Planctomycete-type"/>
</dbReference>
<dbReference type="AlphaFoldDB" id="A0A5C6BZV6"/>
<dbReference type="GO" id="GO:0020037">
    <property type="term" value="F:heme binding"/>
    <property type="evidence" value="ECO:0007669"/>
    <property type="project" value="InterPro"/>
</dbReference>
<dbReference type="RefSeq" id="WP_146597313.1">
    <property type="nucleotide sequence ID" value="NZ_SJPT01000014.1"/>
</dbReference>
<feature type="domain" description="DUF1549" evidence="3">
    <location>
        <begin position="168"/>
        <end position="381"/>
    </location>
</feature>
<dbReference type="GO" id="GO:0009055">
    <property type="term" value="F:electron transfer activity"/>
    <property type="evidence" value="ECO:0007669"/>
    <property type="project" value="InterPro"/>
</dbReference>
<feature type="compositionally biased region" description="Low complexity" evidence="1">
    <location>
        <begin position="799"/>
        <end position="809"/>
    </location>
</feature>
<organism evidence="6 7">
    <name type="scientific">Novipirellula galeiformis</name>
    <dbReference type="NCBI Taxonomy" id="2528004"/>
    <lineage>
        <taxon>Bacteria</taxon>
        <taxon>Pseudomonadati</taxon>
        <taxon>Planctomycetota</taxon>
        <taxon>Planctomycetia</taxon>
        <taxon>Pirellulales</taxon>
        <taxon>Pirellulaceae</taxon>
        <taxon>Novipirellula</taxon>
    </lineage>
</organism>
<evidence type="ECO:0000313" key="7">
    <source>
        <dbReference type="Proteomes" id="UP000316304"/>
    </source>
</evidence>
<feature type="domain" description="DUF1553" evidence="4">
    <location>
        <begin position="568"/>
        <end position="780"/>
    </location>
</feature>
<feature type="signal peptide" evidence="2">
    <location>
        <begin position="1"/>
        <end position="30"/>
    </location>
</feature>
<evidence type="ECO:0000256" key="2">
    <source>
        <dbReference type="SAM" id="SignalP"/>
    </source>
</evidence>
<feature type="domain" description="Cytochrome C Planctomycete-type" evidence="5">
    <location>
        <begin position="48"/>
        <end position="102"/>
    </location>
</feature>
<evidence type="ECO:0000313" key="6">
    <source>
        <dbReference type="EMBL" id="TWU17237.1"/>
    </source>
</evidence>
<evidence type="ECO:0000259" key="3">
    <source>
        <dbReference type="Pfam" id="PF07583"/>
    </source>
</evidence>
<comment type="caution">
    <text evidence="6">The sequence shown here is derived from an EMBL/GenBank/DDBJ whole genome shotgun (WGS) entry which is preliminary data.</text>
</comment>
<dbReference type="InterPro" id="IPR022655">
    <property type="entry name" value="DUF1553"/>
</dbReference>
<evidence type="ECO:0000256" key="1">
    <source>
        <dbReference type="SAM" id="MobiDB-lite"/>
    </source>
</evidence>
<protein>
    <submittedName>
        <fullName evidence="6">Planctomycete cytochrome C</fullName>
    </submittedName>
</protein>
<proteinExistence type="predicted"/>
<dbReference type="InterPro" id="IPR011444">
    <property type="entry name" value="DUF1549"/>
</dbReference>
<feature type="chain" id="PRO_5022666703" evidence="2">
    <location>
        <begin position="31"/>
        <end position="1060"/>
    </location>
</feature>
<dbReference type="PANTHER" id="PTHR35889:SF3">
    <property type="entry name" value="F-BOX DOMAIN-CONTAINING PROTEIN"/>
    <property type="match status" value="1"/>
</dbReference>
<evidence type="ECO:0000259" key="4">
    <source>
        <dbReference type="Pfam" id="PF07587"/>
    </source>
</evidence>